<reference evidence="3" key="1">
    <citation type="journal article" date="2019" name="Int. J. Syst. Evol. Microbiol.">
        <title>The Global Catalogue of Microorganisms (GCM) 10K type strain sequencing project: providing services to taxonomists for standard genome sequencing and annotation.</title>
        <authorList>
            <consortium name="The Broad Institute Genomics Platform"/>
            <consortium name="The Broad Institute Genome Sequencing Center for Infectious Disease"/>
            <person name="Wu L."/>
            <person name="Ma J."/>
        </authorList>
    </citation>
    <scope>NUCLEOTIDE SEQUENCE [LARGE SCALE GENOMIC DNA]</scope>
    <source>
        <strain evidence="3">KCTC 52231</strain>
    </source>
</reference>
<protein>
    <submittedName>
        <fullName evidence="2">Rhodanese-like domain-containing protein</fullName>
    </submittedName>
</protein>
<dbReference type="SMART" id="SM00450">
    <property type="entry name" value="RHOD"/>
    <property type="match status" value="1"/>
</dbReference>
<dbReference type="RefSeq" id="WP_182305195.1">
    <property type="nucleotide sequence ID" value="NZ_CP059896.1"/>
</dbReference>
<dbReference type="SUPFAM" id="SSF52821">
    <property type="entry name" value="Rhodanese/Cell cycle control phosphatase"/>
    <property type="match status" value="1"/>
</dbReference>
<dbReference type="PROSITE" id="PS50206">
    <property type="entry name" value="RHODANESE_3"/>
    <property type="match status" value="1"/>
</dbReference>
<dbReference type="PANTHER" id="PTHR43031">
    <property type="entry name" value="FAD-DEPENDENT OXIDOREDUCTASE"/>
    <property type="match status" value="1"/>
</dbReference>
<evidence type="ECO:0000313" key="2">
    <source>
        <dbReference type="EMBL" id="MFC3162278.1"/>
    </source>
</evidence>
<organism evidence="2 3">
    <name type="scientific">Ciceribacter thiooxidans</name>
    <dbReference type="NCBI Taxonomy" id="1969821"/>
    <lineage>
        <taxon>Bacteria</taxon>
        <taxon>Pseudomonadati</taxon>
        <taxon>Pseudomonadota</taxon>
        <taxon>Alphaproteobacteria</taxon>
        <taxon>Hyphomicrobiales</taxon>
        <taxon>Rhizobiaceae</taxon>
        <taxon>Ciceribacter</taxon>
    </lineage>
</organism>
<dbReference type="InterPro" id="IPR001763">
    <property type="entry name" value="Rhodanese-like_dom"/>
</dbReference>
<dbReference type="Gene3D" id="3.40.250.10">
    <property type="entry name" value="Rhodanese-like domain"/>
    <property type="match status" value="1"/>
</dbReference>
<gene>
    <name evidence="2" type="ORF">ACFOHV_03175</name>
</gene>
<dbReference type="InterPro" id="IPR036873">
    <property type="entry name" value="Rhodanese-like_dom_sf"/>
</dbReference>
<dbReference type="Pfam" id="PF00581">
    <property type="entry name" value="Rhodanese"/>
    <property type="match status" value="1"/>
</dbReference>
<proteinExistence type="predicted"/>
<dbReference type="EMBL" id="JBHRTG010000003">
    <property type="protein sequence ID" value="MFC3162278.1"/>
    <property type="molecule type" value="Genomic_DNA"/>
</dbReference>
<feature type="domain" description="Rhodanese" evidence="1">
    <location>
        <begin position="24"/>
        <end position="114"/>
    </location>
</feature>
<dbReference type="CDD" id="cd00158">
    <property type="entry name" value="RHOD"/>
    <property type="match status" value="1"/>
</dbReference>
<comment type="caution">
    <text evidence="2">The sequence shown here is derived from an EMBL/GenBank/DDBJ whole genome shotgun (WGS) entry which is preliminary data.</text>
</comment>
<dbReference type="Proteomes" id="UP001595647">
    <property type="component" value="Unassembled WGS sequence"/>
</dbReference>
<sequence length="140" mass="15373">MTEAARKELPEAREVCPTTTRRLLAEGALLLDVREKDEVERVSFADCEVLNIPLSAFEQRWSEVPRNRDVVVASTNGEASLKATYFLMYEGYDRVTNMKQGVVRWIERGFPVIGEASVSSTAAEVGCGCGAASPKADARC</sequence>
<accession>A0ABV7HY78</accession>
<dbReference type="InterPro" id="IPR050229">
    <property type="entry name" value="GlpE_sulfurtransferase"/>
</dbReference>
<name>A0ABV7HY78_9HYPH</name>
<evidence type="ECO:0000313" key="3">
    <source>
        <dbReference type="Proteomes" id="UP001595647"/>
    </source>
</evidence>
<evidence type="ECO:0000259" key="1">
    <source>
        <dbReference type="PROSITE" id="PS50206"/>
    </source>
</evidence>
<dbReference type="PANTHER" id="PTHR43031:SF16">
    <property type="entry name" value="OXIDOREDUCTASE"/>
    <property type="match status" value="1"/>
</dbReference>
<keyword evidence="3" id="KW-1185">Reference proteome</keyword>